<protein>
    <submittedName>
        <fullName evidence="4">Response regulator</fullName>
    </submittedName>
</protein>
<dbReference type="PANTHER" id="PTHR44591">
    <property type="entry name" value="STRESS RESPONSE REGULATOR PROTEIN 1"/>
    <property type="match status" value="1"/>
</dbReference>
<dbReference type="InterPro" id="IPR001789">
    <property type="entry name" value="Sig_transdc_resp-reg_receiver"/>
</dbReference>
<dbReference type="PROSITE" id="PS50110">
    <property type="entry name" value="RESPONSE_REGULATORY"/>
    <property type="match status" value="1"/>
</dbReference>
<name>A0A6N9TPJ0_DISTH</name>
<keyword evidence="1" id="KW-0597">Phosphoprotein</keyword>
<dbReference type="PANTHER" id="PTHR44591:SF3">
    <property type="entry name" value="RESPONSE REGULATORY DOMAIN-CONTAINING PROTEIN"/>
    <property type="match status" value="1"/>
</dbReference>
<dbReference type="SUPFAM" id="SSF52172">
    <property type="entry name" value="CheY-like"/>
    <property type="match status" value="1"/>
</dbReference>
<dbReference type="Gene3D" id="3.40.50.2300">
    <property type="match status" value="1"/>
</dbReference>
<dbReference type="Pfam" id="PF00072">
    <property type="entry name" value="Response_reg"/>
    <property type="match status" value="1"/>
</dbReference>
<feature type="domain" description="Response regulatory" evidence="3">
    <location>
        <begin position="6"/>
        <end position="122"/>
    </location>
</feature>
<organism evidence="4 5">
    <name type="scientific">Dissulfurirhabdus thermomarina</name>
    <dbReference type="NCBI Taxonomy" id="1765737"/>
    <lineage>
        <taxon>Bacteria</taxon>
        <taxon>Deltaproteobacteria</taxon>
        <taxon>Dissulfurirhabdaceae</taxon>
        <taxon>Dissulfurirhabdus</taxon>
    </lineage>
</organism>
<dbReference type="InterPro" id="IPR050595">
    <property type="entry name" value="Bact_response_regulator"/>
</dbReference>
<sequence length="123" mass="13473">MKAGQTLLLVDAQPSVRKVTRTVAAREGLRLLEADDGQEGLDLARAEVPDLVLIRRDSPVLDALSVTVLLKQAEATRSIPVVVLCAEATALDVEHYHDAGVDDYILLPLTEHNLLEKLETWLP</sequence>
<comment type="caution">
    <text evidence="4">The sequence shown here is derived from an EMBL/GenBank/DDBJ whole genome shotgun (WGS) entry which is preliminary data.</text>
</comment>
<comment type="caution">
    <text evidence="2">Lacks conserved residue(s) required for the propagation of feature annotation.</text>
</comment>
<dbReference type="Proteomes" id="UP000469346">
    <property type="component" value="Unassembled WGS sequence"/>
</dbReference>
<dbReference type="SMART" id="SM00448">
    <property type="entry name" value="REC"/>
    <property type="match status" value="1"/>
</dbReference>
<evidence type="ECO:0000313" key="4">
    <source>
        <dbReference type="EMBL" id="NDY42968.1"/>
    </source>
</evidence>
<dbReference type="RefSeq" id="WP_163299094.1">
    <property type="nucleotide sequence ID" value="NZ_JAAGRR010000105.1"/>
</dbReference>
<dbReference type="AlphaFoldDB" id="A0A6N9TPJ0"/>
<evidence type="ECO:0000313" key="5">
    <source>
        <dbReference type="Proteomes" id="UP000469346"/>
    </source>
</evidence>
<evidence type="ECO:0000259" key="3">
    <source>
        <dbReference type="PROSITE" id="PS50110"/>
    </source>
</evidence>
<dbReference type="InterPro" id="IPR011006">
    <property type="entry name" value="CheY-like_superfamily"/>
</dbReference>
<proteinExistence type="predicted"/>
<keyword evidence="5" id="KW-1185">Reference proteome</keyword>
<dbReference type="EMBL" id="JAAGRR010000105">
    <property type="protein sequence ID" value="NDY42968.1"/>
    <property type="molecule type" value="Genomic_DNA"/>
</dbReference>
<gene>
    <name evidence="4" type="ORF">G3N55_08950</name>
</gene>
<dbReference type="GO" id="GO:0000160">
    <property type="term" value="P:phosphorelay signal transduction system"/>
    <property type="evidence" value="ECO:0007669"/>
    <property type="project" value="InterPro"/>
</dbReference>
<evidence type="ECO:0000256" key="2">
    <source>
        <dbReference type="PROSITE-ProRule" id="PRU00169"/>
    </source>
</evidence>
<evidence type="ECO:0000256" key="1">
    <source>
        <dbReference type="ARBA" id="ARBA00022553"/>
    </source>
</evidence>
<reference evidence="4 5" key="1">
    <citation type="submission" date="2020-02" db="EMBL/GenBank/DDBJ databases">
        <title>Comparative genomics of sulfur disproportionating microorganisms.</title>
        <authorList>
            <person name="Ward L.M."/>
            <person name="Bertran E."/>
            <person name="Johnston D.T."/>
        </authorList>
    </citation>
    <scope>NUCLEOTIDE SEQUENCE [LARGE SCALE GENOMIC DNA]</scope>
    <source>
        <strain evidence="4 5">DSM 100025</strain>
    </source>
</reference>
<accession>A0A6N9TPJ0</accession>